<keyword evidence="1" id="KW-0378">Hydrolase</keyword>
<dbReference type="PANTHER" id="PTHR31126:SF14">
    <property type="entry name" value="TYROSINE-PROTEIN PHOSPHATASE OCA6-RELATED"/>
    <property type="match status" value="1"/>
</dbReference>
<keyword evidence="2" id="KW-1185">Reference proteome</keyword>
<dbReference type="InterPro" id="IPR029021">
    <property type="entry name" value="Prot-tyrosine_phosphatase-like"/>
</dbReference>
<dbReference type="SUPFAM" id="SSF52799">
    <property type="entry name" value="(Phosphotyrosine protein) phosphatases II"/>
    <property type="match status" value="1"/>
</dbReference>
<accession>A0ABR2WKE1</accession>
<gene>
    <name evidence="1" type="primary">OCA6</name>
    <name evidence="1" type="ORF">K7432_012685</name>
</gene>
<dbReference type="PANTHER" id="PTHR31126">
    <property type="entry name" value="TYROSINE-PROTEIN PHOSPHATASE"/>
    <property type="match status" value="1"/>
</dbReference>
<dbReference type="EC" id="3.1.3.48" evidence="1"/>
<dbReference type="EMBL" id="JASJQH010001137">
    <property type="protein sequence ID" value="KAK9761989.1"/>
    <property type="molecule type" value="Genomic_DNA"/>
</dbReference>
<evidence type="ECO:0000313" key="2">
    <source>
        <dbReference type="Proteomes" id="UP001479436"/>
    </source>
</evidence>
<proteinExistence type="predicted"/>
<dbReference type="InterPro" id="IPR004861">
    <property type="entry name" value="Siw14-like"/>
</dbReference>
<sequence>MQANRILPPIVPPFRYGMVESNVFRGAYPKERNLRFLKRLKLKTILSLIPDQPTQELVSFCRENGIMNMMIRVKKPKENVPLNFSKVVQILEIVINPEYHPLYLHCVDGTVVTGVVIMCLRKLQLYSVPSALTEFARYLRDGVVASEESEFIERFTSEINIPKEIPDWLWGGQITFKKHPTLKIKLSEMPLELSESKKTEEKKSNDLLGDLLVPKGDINAVVNGSSTVDQDNLSQTLQALALEGIRQ</sequence>
<name>A0ABR2WKE1_9FUNG</name>
<dbReference type="GO" id="GO:0004725">
    <property type="term" value="F:protein tyrosine phosphatase activity"/>
    <property type="evidence" value="ECO:0007669"/>
    <property type="project" value="UniProtKB-EC"/>
</dbReference>
<protein>
    <submittedName>
        <fullName evidence="1">Protein-tyrosine-phosphatase</fullName>
        <ecNumber evidence="1">3.1.3.48</ecNumber>
    </submittedName>
</protein>
<organism evidence="1 2">
    <name type="scientific">Basidiobolus ranarum</name>
    <dbReference type="NCBI Taxonomy" id="34480"/>
    <lineage>
        <taxon>Eukaryota</taxon>
        <taxon>Fungi</taxon>
        <taxon>Fungi incertae sedis</taxon>
        <taxon>Zoopagomycota</taxon>
        <taxon>Entomophthoromycotina</taxon>
        <taxon>Basidiobolomycetes</taxon>
        <taxon>Basidiobolales</taxon>
        <taxon>Basidiobolaceae</taxon>
        <taxon>Basidiobolus</taxon>
    </lineage>
</organism>
<dbReference type="Proteomes" id="UP001479436">
    <property type="component" value="Unassembled WGS sequence"/>
</dbReference>
<reference evidence="1 2" key="1">
    <citation type="submission" date="2023-04" db="EMBL/GenBank/DDBJ databases">
        <title>Genome of Basidiobolus ranarum AG-B5.</title>
        <authorList>
            <person name="Stajich J.E."/>
            <person name="Carter-House D."/>
            <person name="Gryganskyi A."/>
        </authorList>
    </citation>
    <scope>NUCLEOTIDE SEQUENCE [LARGE SCALE GENOMIC DNA]</scope>
    <source>
        <strain evidence="1 2">AG-B5</strain>
    </source>
</reference>
<evidence type="ECO:0000313" key="1">
    <source>
        <dbReference type="EMBL" id="KAK9761989.1"/>
    </source>
</evidence>
<dbReference type="Gene3D" id="3.90.190.10">
    <property type="entry name" value="Protein tyrosine phosphatase superfamily"/>
    <property type="match status" value="1"/>
</dbReference>
<dbReference type="Pfam" id="PF03162">
    <property type="entry name" value="Y_phosphatase2"/>
    <property type="match status" value="1"/>
</dbReference>
<comment type="caution">
    <text evidence="1">The sequence shown here is derived from an EMBL/GenBank/DDBJ whole genome shotgun (WGS) entry which is preliminary data.</text>
</comment>